<dbReference type="EMBL" id="JAOTPO010000001">
    <property type="protein sequence ID" value="MDE5412233.1"/>
    <property type="molecule type" value="Genomic_DNA"/>
</dbReference>
<gene>
    <name evidence="1" type="ORF">N7Z68_02380</name>
</gene>
<name>A0ABT5V9U2_9BACI</name>
<comment type="caution">
    <text evidence="1">The sequence shown here is derived from an EMBL/GenBank/DDBJ whole genome shotgun (WGS) entry which is preliminary data.</text>
</comment>
<dbReference type="RefSeq" id="WP_275116852.1">
    <property type="nucleotide sequence ID" value="NZ_JAOTPO010000001.1"/>
</dbReference>
<evidence type="ECO:0000313" key="2">
    <source>
        <dbReference type="Proteomes" id="UP001148125"/>
    </source>
</evidence>
<sequence>MFQFLHEHNDREVYQAEYCDERFLITYNSETDEIEHITPMVGTDAIVRLFKNYRHEQK</sequence>
<accession>A0ABT5V9U2</accession>
<reference evidence="1" key="1">
    <citation type="submission" date="2024-05" db="EMBL/GenBank/DDBJ databases">
        <title>Alkalihalobacillus sp. strain MEB203 novel alkaliphilic bacterium from Lonar Lake, India.</title>
        <authorList>
            <person name="Joshi A."/>
            <person name="Thite S."/>
            <person name="Mengade P."/>
        </authorList>
    </citation>
    <scope>NUCLEOTIDE SEQUENCE</scope>
    <source>
        <strain evidence="1">MEB 203</strain>
    </source>
</reference>
<dbReference type="Proteomes" id="UP001148125">
    <property type="component" value="Unassembled WGS sequence"/>
</dbReference>
<protein>
    <submittedName>
        <fullName evidence="1">Uncharacterized protein</fullName>
    </submittedName>
</protein>
<keyword evidence="2" id="KW-1185">Reference proteome</keyword>
<organism evidence="1 2">
    <name type="scientific">Alkalihalobacterium chitinilyticum</name>
    <dbReference type="NCBI Taxonomy" id="2980103"/>
    <lineage>
        <taxon>Bacteria</taxon>
        <taxon>Bacillati</taxon>
        <taxon>Bacillota</taxon>
        <taxon>Bacilli</taxon>
        <taxon>Bacillales</taxon>
        <taxon>Bacillaceae</taxon>
        <taxon>Alkalihalobacterium</taxon>
    </lineage>
</organism>
<proteinExistence type="predicted"/>
<evidence type="ECO:0000313" key="1">
    <source>
        <dbReference type="EMBL" id="MDE5412233.1"/>
    </source>
</evidence>